<dbReference type="EMBL" id="RHFK02000018">
    <property type="protein sequence ID" value="TWW60293.1"/>
    <property type="molecule type" value="Genomic_DNA"/>
</dbReference>
<organism evidence="1 2">
    <name type="scientific">Takifugu flavidus</name>
    <name type="common">sansaifugu</name>
    <dbReference type="NCBI Taxonomy" id="433684"/>
    <lineage>
        <taxon>Eukaryota</taxon>
        <taxon>Metazoa</taxon>
        <taxon>Chordata</taxon>
        <taxon>Craniata</taxon>
        <taxon>Vertebrata</taxon>
        <taxon>Euteleostomi</taxon>
        <taxon>Actinopterygii</taxon>
        <taxon>Neopterygii</taxon>
        <taxon>Teleostei</taxon>
        <taxon>Neoteleostei</taxon>
        <taxon>Acanthomorphata</taxon>
        <taxon>Eupercaria</taxon>
        <taxon>Tetraodontiformes</taxon>
        <taxon>Tetradontoidea</taxon>
        <taxon>Tetraodontidae</taxon>
        <taxon>Takifugu</taxon>
    </lineage>
</organism>
<sequence length="105" mass="11343">MELCLAAVSPGELWSFLWSAPPCPIGWTPNVSERPPFLRPALCRSPVLSFVSSLVHSDVSNEEIGSRLASFYPLMGPGCSCSQTTSVTSAVKTTIDRFQQINLVA</sequence>
<proteinExistence type="predicted"/>
<name>A0A5C6MZ67_9TELE</name>
<dbReference type="Proteomes" id="UP000324091">
    <property type="component" value="Chromosome 5"/>
</dbReference>
<dbReference type="AlphaFoldDB" id="A0A5C6MZ67"/>
<reference evidence="1 2" key="1">
    <citation type="submission" date="2019-04" db="EMBL/GenBank/DDBJ databases">
        <title>Chromosome genome assembly for Takifugu flavidus.</title>
        <authorList>
            <person name="Xiao S."/>
        </authorList>
    </citation>
    <scope>NUCLEOTIDE SEQUENCE [LARGE SCALE GENOMIC DNA]</scope>
    <source>
        <strain evidence="1">HTHZ2018</strain>
        <tissue evidence="1">Muscle</tissue>
    </source>
</reference>
<keyword evidence="2" id="KW-1185">Reference proteome</keyword>
<evidence type="ECO:0000313" key="1">
    <source>
        <dbReference type="EMBL" id="TWW60293.1"/>
    </source>
</evidence>
<protein>
    <submittedName>
        <fullName evidence="1">Uncharacterized protein</fullName>
    </submittedName>
</protein>
<gene>
    <name evidence="1" type="ORF">D4764_05G0003830</name>
</gene>
<accession>A0A5C6MZ67</accession>
<evidence type="ECO:0000313" key="2">
    <source>
        <dbReference type="Proteomes" id="UP000324091"/>
    </source>
</evidence>
<comment type="caution">
    <text evidence="1">The sequence shown here is derived from an EMBL/GenBank/DDBJ whole genome shotgun (WGS) entry which is preliminary data.</text>
</comment>